<dbReference type="PANTHER" id="PTHR46401:SF2">
    <property type="entry name" value="GLYCOSYLTRANSFERASE WBBK-RELATED"/>
    <property type="match status" value="1"/>
</dbReference>
<dbReference type="Pfam" id="PF00534">
    <property type="entry name" value="Glycos_transf_1"/>
    <property type="match status" value="1"/>
</dbReference>
<evidence type="ECO:0000256" key="1">
    <source>
        <dbReference type="ARBA" id="ARBA00022679"/>
    </source>
</evidence>
<reference evidence="3 4" key="1">
    <citation type="submission" date="2020-08" db="EMBL/GenBank/DDBJ databases">
        <title>Genomic Encyclopedia of Type Strains, Phase IV (KMG-V): Genome sequencing to study the core and pangenomes of soil and plant-associated prokaryotes.</title>
        <authorList>
            <person name="Whitman W."/>
        </authorList>
    </citation>
    <scope>NUCLEOTIDE SEQUENCE [LARGE SCALE GENOMIC DNA]</scope>
    <source>
        <strain evidence="3 4">DSM 7078</strain>
    </source>
</reference>
<evidence type="ECO:0000313" key="4">
    <source>
        <dbReference type="Proteomes" id="UP000584706"/>
    </source>
</evidence>
<dbReference type="SUPFAM" id="SSF53756">
    <property type="entry name" value="UDP-Glycosyltransferase/glycogen phosphorylase"/>
    <property type="match status" value="1"/>
</dbReference>
<name>A0A7J9RXU0_METMI</name>
<evidence type="ECO:0000259" key="2">
    <source>
        <dbReference type="Pfam" id="PF00534"/>
    </source>
</evidence>
<proteinExistence type="predicted"/>
<protein>
    <submittedName>
        <fullName evidence="3">Glycosyltransferase involved in cell wall biosynthesis</fullName>
    </submittedName>
</protein>
<dbReference type="CDD" id="cd03801">
    <property type="entry name" value="GT4_PimA-like"/>
    <property type="match status" value="1"/>
</dbReference>
<dbReference type="InterPro" id="IPR001296">
    <property type="entry name" value="Glyco_trans_1"/>
</dbReference>
<dbReference type="EMBL" id="JACHIQ010000001">
    <property type="protein sequence ID" value="MBB6066839.1"/>
    <property type="molecule type" value="Genomic_DNA"/>
</dbReference>
<accession>A0A7J9RXU0</accession>
<dbReference type="GO" id="GO:0016757">
    <property type="term" value="F:glycosyltransferase activity"/>
    <property type="evidence" value="ECO:0007669"/>
    <property type="project" value="InterPro"/>
</dbReference>
<dbReference type="Gene3D" id="3.40.50.2000">
    <property type="entry name" value="Glycogen Phosphorylase B"/>
    <property type="match status" value="2"/>
</dbReference>
<dbReference type="AlphaFoldDB" id="A0A7J9RXU0"/>
<gene>
    <name evidence="3" type="ORF">HNP97_000329</name>
</gene>
<sequence>MPKLLLISNWLPEYRIPLYERIIDEFGKENVCYLWLHESDPDNISRKSKKIFENSHFSKKYLKTPFGPKISIGFTKKVLKLKPTHVITLPTTYLETWYIWFIVKKLLDAKLILWDEEFEWIKSFKRRLIMPITSYINKNSDFILVPSNKHALWQINQGVCEADVFLFPNVTNIGKDTKNVNEIQDIKEKYSLKDEKIITYVGQLIPRKGITYLIDAYYDLLVENPKYVSETCLMIVGDGISKIELFKKTEKILKVGGRVIFTGQIENSELVKYYSLSYFGVVPSVNINGEAEPHALVVNEFMALDKPVITTNMVGATYSLCTGSLKDFRVREKSSKDIKKQLTKILNMDPFSYQNLQKSINHEFIQYNNYSINIKVLNKIINKNTK</sequence>
<organism evidence="3 4">
    <name type="scientific">Methanococcus maripaludis</name>
    <name type="common">Methanococcus deltae</name>
    <dbReference type="NCBI Taxonomy" id="39152"/>
    <lineage>
        <taxon>Archaea</taxon>
        <taxon>Methanobacteriati</taxon>
        <taxon>Methanobacteriota</taxon>
        <taxon>Methanomada group</taxon>
        <taxon>Methanococci</taxon>
        <taxon>Methanococcales</taxon>
        <taxon>Methanococcaceae</taxon>
        <taxon>Methanococcus</taxon>
    </lineage>
</organism>
<comment type="caution">
    <text evidence="3">The sequence shown here is derived from an EMBL/GenBank/DDBJ whole genome shotgun (WGS) entry which is preliminary data.</text>
</comment>
<dbReference type="Proteomes" id="UP000584706">
    <property type="component" value="Unassembled WGS sequence"/>
</dbReference>
<dbReference type="PANTHER" id="PTHR46401">
    <property type="entry name" value="GLYCOSYLTRANSFERASE WBBK-RELATED"/>
    <property type="match status" value="1"/>
</dbReference>
<feature type="domain" description="Glycosyl transferase family 1" evidence="2">
    <location>
        <begin position="184"/>
        <end position="349"/>
    </location>
</feature>
<keyword evidence="1 3" id="KW-0808">Transferase</keyword>
<evidence type="ECO:0000313" key="3">
    <source>
        <dbReference type="EMBL" id="MBB6066839.1"/>
    </source>
</evidence>
<dbReference type="RefSeq" id="WP_183545901.1">
    <property type="nucleotide sequence ID" value="NZ_JACHIQ010000001.1"/>
</dbReference>